<dbReference type="InterPro" id="IPR045886">
    <property type="entry name" value="ThiF/MoeB/HesA"/>
</dbReference>
<dbReference type="AlphaFoldDB" id="A0A7J3SMG4"/>
<evidence type="ECO:0000313" key="3">
    <source>
        <dbReference type="EMBL" id="HGZ60368.1"/>
    </source>
</evidence>
<gene>
    <name evidence="3" type="ORF">ENW83_04090</name>
</gene>
<name>A0A7J3SMG4_9CREN</name>
<dbReference type="GO" id="GO:0016779">
    <property type="term" value="F:nucleotidyltransferase activity"/>
    <property type="evidence" value="ECO:0007669"/>
    <property type="project" value="TreeGrafter"/>
</dbReference>
<dbReference type="Gene3D" id="3.40.50.720">
    <property type="entry name" value="NAD(P)-binding Rossmann-like Domain"/>
    <property type="match status" value="1"/>
</dbReference>
<dbReference type="PANTHER" id="PTHR10953:SF102">
    <property type="entry name" value="ADENYLYLTRANSFERASE AND SULFURTRANSFERASE MOCS3"/>
    <property type="match status" value="1"/>
</dbReference>
<dbReference type="GO" id="GO:0008641">
    <property type="term" value="F:ubiquitin-like modifier activating enzyme activity"/>
    <property type="evidence" value="ECO:0007669"/>
    <property type="project" value="InterPro"/>
</dbReference>
<dbReference type="InterPro" id="IPR035985">
    <property type="entry name" value="Ubiquitin-activating_enz"/>
</dbReference>
<dbReference type="PANTHER" id="PTHR10953">
    <property type="entry name" value="UBIQUITIN-ACTIVATING ENZYME E1"/>
    <property type="match status" value="1"/>
</dbReference>
<dbReference type="Pfam" id="PF00899">
    <property type="entry name" value="ThiF"/>
    <property type="match status" value="1"/>
</dbReference>
<evidence type="ECO:0000259" key="2">
    <source>
        <dbReference type="Pfam" id="PF00899"/>
    </source>
</evidence>
<comment type="caution">
    <text evidence="3">The sequence shown here is derived from an EMBL/GenBank/DDBJ whole genome shotgun (WGS) entry which is preliminary data.</text>
</comment>
<comment type="similarity">
    <text evidence="1">Belongs to the HesA/MoeB/ThiF family.</text>
</comment>
<sequence>MQRYLRQIDLLGLEGQEKLSRSTALVCGIGGLGSPASLYLASSGIGKIILVDRDALELSNLNRQIIYSEEDIGKPKVELAAKRLKQLRSDIEVVPVKIDIFDEAFEELVKQSDVIIDGMDSWEARLRINELAVRYRKPFIHAAVGGWYGQLMVVIPGKSPCLYCVFRSARSQERPASIFPPVPGAMGALEAAEAIKILIGKESSAGKIIHVDLLRMEFKEIKVMRDPNCPICGGIKSA</sequence>
<dbReference type="GO" id="GO:0004792">
    <property type="term" value="F:thiosulfate-cyanide sulfurtransferase activity"/>
    <property type="evidence" value="ECO:0007669"/>
    <property type="project" value="TreeGrafter"/>
</dbReference>
<dbReference type="InterPro" id="IPR000594">
    <property type="entry name" value="ThiF_NAD_FAD-bd"/>
</dbReference>
<protein>
    <submittedName>
        <fullName evidence="3">HesA/MoeB/ThiF family protein</fullName>
    </submittedName>
</protein>
<dbReference type="GO" id="GO:0005737">
    <property type="term" value="C:cytoplasm"/>
    <property type="evidence" value="ECO:0007669"/>
    <property type="project" value="TreeGrafter"/>
</dbReference>
<dbReference type="FunFam" id="3.40.50.720:FF:000080">
    <property type="entry name" value="Thiazole biosynthesis adenylyltransferase ThiF"/>
    <property type="match status" value="1"/>
</dbReference>
<proteinExistence type="inferred from homology"/>
<dbReference type="CDD" id="cd00757">
    <property type="entry name" value="ThiF_MoeB_HesA_family"/>
    <property type="match status" value="1"/>
</dbReference>
<dbReference type="EMBL" id="DTLS01000117">
    <property type="protein sequence ID" value="HGZ60368.1"/>
    <property type="molecule type" value="Genomic_DNA"/>
</dbReference>
<organism evidence="3">
    <name type="scientific">Fervidicoccus fontis</name>
    <dbReference type="NCBI Taxonomy" id="683846"/>
    <lineage>
        <taxon>Archaea</taxon>
        <taxon>Thermoproteota</taxon>
        <taxon>Thermoprotei</taxon>
        <taxon>Fervidicoccales</taxon>
        <taxon>Fervidicoccaceae</taxon>
        <taxon>Fervidicoccus</taxon>
    </lineage>
</organism>
<evidence type="ECO:0000256" key="1">
    <source>
        <dbReference type="ARBA" id="ARBA00009919"/>
    </source>
</evidence>
<reference evidence="3" key="1">
    <citation type="journal article" date="2020" name="mSystems">
        <title>Genome- and Community-Level Interaction Insights into Carbon Utilization and Element Cycling Functions of Hydrothermarchaeota in Hydrothermal Sediment.</title>
        <authorList>
            <person name="Zhou Z."/>
            <person name="Liu Y."/>
            <person name="Xu W."/>
            <person name="Pan J."/>
            <person name="Luo Z.H."/>
            <person name="Li M."/>
        </authorList>
    </citation>
    <scope>NUCLEOTIDE SEQUENCE [LARGE SCALE GENOMIC DNA]</scope>
    <source>
        <strain evidence="3">SpSt-885</strain>
    </source>
</reference>
<accession>A0A7J3SMG4</accession>
<dbReference type="SUPFAM" id="SSF69572">
    <property type="entry name" value="Activating enzymes of the ubiquitin-like proteins"/>
    <property type="match status" value="1"/>
</dbReference>
<feature type="domain" description="THIF-type NAD/FAD binding fold" evidence="2">
    <location>
        <begin position="4"/>
        <end position="230"/>
    </location>
</feature>